<gene>
    <name evidence="2" type="ORF">NIES3787_35860</name>
</gene>
<name>A0A6H9GL77_MICAE</name>
<dbReference type="GO" id="GO:0006412">
    <property type="term" value="P:translation"/>
    <property type="evidence" value="ECO:0007669"/>
    <property type="project" value="InterPro"/>
</dbReference>
<dbReference type="Pfam" id="PF05729">
    <property type="entry name" value="NACHT"/>
    <property type="match status" value="1"/>
</dbReference>
<dbReference type="SUPFAM" id="SSF54736">
    <property type="entry name" value="ClpS-like"/>
    <property type="match status" value="1"/>
</dbReference>
<dbReference type="InterPro" id="IPR001387">
    <property type="entry name" value="Cro/C1-type_HTH"/>
</dbReference>
<dbReference type="InterPro" id="IPR010982">
    <property type="entry name" value="Lambda_DNA-bd_dom_sf"/>
</dbReference>
<dbReference type="AlphaFoldDB" id="A0A6H9GL77"/>
<dbReference type="GO" id="GO:0003735">
    <property type="term" value="F:structural constituent of ribosome"/>
    <property type="evidence" value="ECO:0007669"/>
    <property type="project" value="InterPro"/>
</dbReference>
<dbReference type="InterPro" id="IPR014719">
    <property type="entry name" value="Ribosomal_bL12_C/ClpS-like"/>
</dbReference>
<accession>A0A6H9GL77</accession>
<sequence>MARRSLKSSSIGVQAIKNALKRSRWSQTYLAGVVGCSRQTIWNLLQGNPIDCDYFMEICSQLSLNWQEIAQIDLQEQKDTNLIVESIRERIKPIIQHRCGTMRVLDMTQPVGLNDIYTDVNVLETITGRRRKGISELLEECNPEKFERFGLGNIKERRVPGLKVVEQRNKLLILGKPGAGKTTFLKYLALQCNAGNFKSSHVPIFVVLKDFAEASQKPNLFDYLIQELSTLGIDKSDASALLIQGKALILLDGLDEVREEENSRVLSEIRKLSNRFYENHFVMTCRIAAREYTFDQFSEVEVADFDDKQIEAFANNWFKLKDPVKAEKFVRKLRANAPIKELATNPLLLTLLCLVFETTADFPSNRSELYEEGLDILLKKWDAERNIERDQLYKNLSLKRKEDLLGRIALETFERSEYFFKQKTVEKYITDYISNLPDINTDPQALHLDSIAILRSIEAQHGLLIERAKGIYSFSHLTFHEYFTARDIVLGSQAKQGSLENLVRHITEKRWREVFLLTVGMFPNADHFLRLIKHEIELTIADKNLQKLMLFINKKAKLLGNKQKKYKYLFKCNEPTLLKLFACLFIGEFNYSGGTIAYKKIAFLKVVRTIAGLGLKEAKDFVEEIDGNLGKLLSECAQIEYYSNLNDQKRNLIKQYYDASLLLLEFLNSDCYVSKEVRQSLLTENV</sequence>
<dbReference type="Proteomes" id="UP000438874">
    <property type="component" value="Unassembled WGS sequence"/>
</dbReference>
<comment type="caution">
    <text evidence="2">The sequence shown here is derived from an EMBL/GenBank/DDBJ whole genome shotgun (WGS) entry which is preliminary data.</text>
</comment>
<dbReference type="InterPro" id="IPR054501">
    <property type="entry name" value="NCH2"/>
</dbReference>
<proteinExistence type="predicted"/>
<dbReference type="PROSITE" id="PS50837">
    <property type="entry name" value="NACHT"/>
    <property type="match status" value="1"/>
</dbReference>
<evidence type="ECO:0000313" key="2">
    <source>
        <dbReference type="EMBL" id="GCL47875.1"/>
    </source>
</evidence>
<dbReference type="SUPFAM" id="SSF52540">
    <property type="entry name" value="P-loop containing nucleoside triphosphate hydrolases"/>
    <property type="match status" value="1"/>
</dbReference>
<dbReference type="EMBL" id="BJCH01000064">
    <property type="protein sequence ID" value="GCL47875.1"/>
    <property type="molecule type" value="Genomic_DNA"/>
</dbReference>
<dbReference type="Gene3D" id="3.40.50.300">
    <property type="entry name" value="P-loop containing nucleotide triphosphate hydrolases"/>
    <property type="match status" value="1"/>
</dbReference>
<dbReference type="InterPro" id="IPR007111">
    <property type="entry name" value="NACHT_NTPase"/>
</dbReference>
<evidence type="ECO:0000313" key="3">
    <source>
        <dbReference type="Proteomes" id="UP000438874"/>
    </source>
</evidence>
<dbReference type="PANTHER" id="PTHR46844">
    <property type="entry name" value="SLR5058 PROTEIN"/>
    <property type="match status" value="1"/>
</dbReference>
<reference evidence="2 3" key="1">
    <citation type="submission" date="2019-02" db="EMBL/GenBank/DDBJ databases">
        <title>Draft genome sequence of Arthrospira platensis NIES-3787.</title>
        <authorList>
            <person name="Yamaguchi H."/>
            <person name="Suzuki S."/>
            <person name="Kawachi M."/>
        </authorList>
    </citation>
    <scope>NUCLEOTIDE SEQUENCE [LARGE SCALE GENOMIC DNA]</scope>
    <source>
        <strain evidence="2 3">NIES-3787</strain>
    </source>
</reference>
<feature type="domain" description="NACHT" evidence="1">
    <location>
        <begin position="169"/>
        <end position="286"/>
    </location>
</feature>
<evidence type="ECO:0000259" key="1">
    <source>
        <dbReference type="PROSITE" id="PS50837"/>
    </source>
</evidence>
<dbReference type="Pfam" id="PF22727">
    <property type="entry name" value="NCH2"/>
    <property type="match status" value="1"/>
</dbReference>
<dbReference type="GO" id="GO:0003677">
    <property type="term" value="F:DNA binding"/>
    <property type="evidence" value="ECO:0007669"/>
    <property type="project" value="InterPro"/>
</dbReference>
<dbReference type="Gene3D" id="3.30.1390.10">
    <property type="match status" value="1"/>
</dbReference>
<dbReference type="CDD" id="cd00093">
    <property type="entry name" value="HTH_XRE"/>
    <property type="match status" value="1"/>
</dbReference>
<organism evidence="2 3">
    <name type="scientific">Microcystis aeruginosa NIES-3787</name>
    <dbReference type="NCBI Taxonomy" id="2517782"/>
    <lineage>
        <taxon>Bacteria</taxon>
        <taxon>Bacillati</taxon>
        <taxon>Cyanobacteriota</taxon>
        <taxon>Cyanophyceae</taxon>
        <taxon>Oscillatoriophycideae</taxon>
        <taxon>Chroococcales</taxon>
        <taxon>Microcystaceae</taxon>
        <taxon>Microcystis</taxon>
    </lineage>
</organism>
<dbReference type="InterPro" id="IPR027417">
    <property type="entry name" value="P-loop_NTPase"/>
</dbReference>
<protein>
    <submittedName>
        <fullName evidence="2">Signal transduction protein with Nacht domain, putative</fullName>
    </submittedName>
</protein>
<dbReference type="SUPFAM" id="SSF47413">
    <property type="entry name" value="lambda repressor-like DNA-binding domains"/>
    <property type="match status" value="1"/>
</dbReference>
<dbReference type="PANTHER" id="PTHR46844:SF1">
    <property type="entry name" value="SLR5058 PROTEIN"/>
    <property type="match status" value="1"/>
</dbReference>